<dbReference type="SMART" id="SM00112">
    <property type="entry name" value="CA"/>
    <property type="match status" value="2"/>
</dbReference>
<dbReference type="InterPro" id="IPR020894">
    <property type="entry name" value="Cadherin_CS"/>
</dbReference>
<dbReference type="GO" id="GO:0007156">
    <property type="term" value="P:homophilic cell adhesion via plasma membrane adhesion molecules"/>
    <property type="evidence" value="ECO:0007669"/>
    <property type="project" value="InterPro"/>
</dbReference>
<dbReference type="GO" id="GO:0005509">
    <property type="term" value="F:calcium ion binding"/>
    <property type="evidence" value="ECO:0007669"/>
    <property type="project" value="UniProtKB-UniRule"/>
</dbReference>
<proteinExistence type="predicted"/>
<dbReference type="AlphaFoldDB" id="A0A9D4H9S4"/>
<organism evidence="9 10">
    <name type="scientific">Dreissena polymorpha</name>
    <name type="common">Zebra mussel</name>
    <name type="synonym">Mytilus polymorpha</name>
    <dbReference type="NCBI Taxonomy" id="45954"/>
    <lineage>
        <taxon>Eukaryota</taxon>
        <taxon>Metazoa</taxon>
        <taxon>Spiralia</taxon>
        <taxon>Lophotrochozoa</taxon>
        <taxon>Mollusca</taxon>
        <taxon>Bivalvia</taxon>
        <taxon>Autobranchia</taxon>
        <taxon>Heteroconchia</taxon>
        <taxon>Euheterodonta</taxon>
        <taxon>Imparidentia</taxon>
        <taxon>Neoheterodontei</taxon>
        <taxon>Myida</taxon>
        <taxon>Dreissenoidea</taxon>
        <taxon>Dreissenidae</taxon>
        <taxon>Dreissena</taxon>
    </lineage>
</organism>
<reference evidence="9" key="2">
    <citation type="submission" date="2020-11" db="EMBL/GenBank/DDBJ databases">
        <authorList>
            <person name="McCartney M.A."/>
            <person name="Auch B."/>
            <person name="Kono T."/>
            <person name="Mallez S."/>
            <person name="Becker A."/>
            <person name="Gohl D.M."/>
            <person name="Silverstein K.A.T."/>
            <person name="Koren S."/>
            <person name="Bechman K.B."/>
            <person name="Herman A."/>
            <person name="Abrahante J.E."/>
            <person name="Garbe J."/>
        </authorList>
    </citation>
    <scope>NUCLEOTIDE SEQUENCE</scope>
    <source>
        <strain evidence="9">Duluth1</strain>
        <tissue evidence="9">Whole animal</tissue>
    </source>
</reference>
<feature type="domain" description="Cadherin" evidence="8">
    <location>
        <begin position="194"/>
        <end position="248"/>
    </location>
</feature>
<keyword evidence="4 7" id="KW-0106">Calcium</keyword>
<dbReference type="PROSITE" id="PS50268">
    <property type="entry name" value="CADHERIN_2"/>
    <property type="match status" value="3"/>
</dbReference>
<gene>
    <name evidence="9" type="ORF">DPMN_104346</name>
</gene>
<keyword evidence="5" id="KW-1133">Transmembrane helix</keyword>
<dbReference type="InterPro" id="IPR002126">
    <property type="entry name" value="Cadherin-like_dom"/>
</dbReference>
<evidence type="ECO:0000256" key="2">
    <source>
        <dbReference type="ARBA" id="ARBA00022692"/>
    </source>
</evidence>
<keyword evidence="10" id="KW-1185">Reference proteome</keyword>
<protein>
    <recommendedName>
        <fullName evidence="8">Cadherin domain-containing protein</fullName>
    </recommendedName>
</protein>
<feature type="domain" description="Cadherin" evidence="8">
    <location>
        <begin position="92"/>
        <end position="193"/>
    </location>
</feature>
<dbReference type="EMBL" id="JAIWYP010000004">
    <property type="protein sequence ID" value="KAH3831085.1"/>
    <property type="molecule type" value="Genomic_DNA"/>
</dbReference>
<evidence type="ECO:0000313" key="9">
    <source>
        <dbReference type="EMBL" id="KAH3831085.1"/>
    </source>
</evidence>
<dbReference type="GO" id="GO:0005886">
    <property type="term" value="C:plasma membrane"/>
    <property type="evidence" value="ECO:0007669"/>
    <property type="project" value="InterPro"/>
</dbReference>
<keyword evidence="2" id="KW-0812">Transmembrane</keyword>
<evidence type="ECO:0000256" key="6">
    <source>
        <dbReference type="ARBA" id="ARBA00023136"/>
    </source>
</evidence>
<dbReference type="PRINTS" id="PR00205">
    <property type="entry name" value="CADHERIN"/>
</dbReference>
<dbReference type="Proteomes" id="UP000828390">
    <property type="component" value="Unassembled WGS sequence"/>
</dbReference>
<dbReference type="PANTHER" id="PTHR24026:SF133">
    <property type="entry name" value="CADHERIN-RELATED FAMILY MEMBER 2"/>
    <property type="match status" value="1"/>
</dbReference>
<dbReference type="PANTHER" id="PTHR24026">
    <property type="entry name" value="FAT ATYPICAL CADHERIN-RELATED"/>
    <property type="match status" value="1"/>
</dbReference>
<keyword evidence="6" id="KW-0472">Membrane</keyword>
<reference evidence="9" key="1">
    <citation type="journal article" date="2019" name="bioRxiv">
        <title>The Genome of the Zebra Mussel, Dreissena polymorpha: A Resource for Invasive Species Research.</title>
        <authorList>
            <person name="McCartney M.A."/>
            <person name="Auch B."/>
            <person name="Kono T."/>
            <person name="Mallez S."/>
            <person name="Zhang Y."/>
            <person name="Obille A."/>
            <person name="Becker A."/>
            <person name="Abrahante J.E."/>
            <person name="Garbe J."/>
            <person name="Badalamenti J.P."/>
            <person name="Herman A."/>
            <person name="Mangelson H."/>
            <person name="Liachko I."/>
            <person name="Sullivan S."/>
            <person name="Sone E.D."/>
            <person name="Koren S."/>
            <person name="Silverstein K.A.T."/>
            <person name="Beckman K.B."/>
            <person name="Gohl D.M."/>
        </authorList>
    </citation>
    <scope>NUCLEOTIDE SEQUENCE</scope>
    <source>
        <strain evidence="9">Duluth1</strain>
        <tissue evidence="9">Whole animal</tissue>
    </source>
</reference>
<comment type="caution">
    <text evidence="9">The sequence shown here is derived from an EMBL/GenBank/DDBJ whole genome shotgun (WGS) entry which is preliminary data.</text>
</comment>
<evidence type="ECO:0000256" key="7">
    <source>
        <dbReference type="PROSITE-ProRule" id="PRU00043"/>
    </source>
</evidence>
<name>A0A9D4H9S4_DREPO</name>
<keyword evidence="3" id="KW-0677">Repeat</keyword>
<dbReference type="PROSITE" id="PS00232">
    <property type="entry name" value="CADHERIN_1"/>
    <property type="match status" value="1"/>
</dbReference>
<dbReference type="FunFam" id="2.60.40.60:FF:000026">
    <property type="entry name" value="FAT atypical cadherin 1"/>
    <property type="match status" value="1"/>
</dbReference>
<dbReference type="FunFam" id="2.60.40.60:FF:000020">
    <property type="entry name" value="Dachsous cadherin-related 1b"/>
    <property type="match status" value="1"/>
</dbReference>
<evidence type="ECO:0000259" key="8">
    <source>
        <dbReference type="PROSITE" id="PS50268"/>
    </source>
</evidence>
<dbReference type="Pfam" id="PF00028">
    <property type="entry name" value="Cadherin"/>
    <property type="match status" value="3"/>
</dbReference>
<dbReference type="SUPFAM" id="SSF49313">
    <property type="entry name" value="Cadherin-like"/>
    <property type="match status" value="3"/>
</dbReference>
<feature type="domain" description="Cadherin" evidence="8">
    <location>
        <begin position="2"/>
        <end position="91"/>
    </location>
</feature>
<dbReference type="Gene3D" id="2.60.40.60">
    <property type="entry name" value="Cadherins"/>
    <property type="match status" value="3"/>
</dbReference>
<evidence type="ECO:0000256" key="4">
    <source>
        <dbReference type="ARBA" id="ARBA00022837"/>
    </source>
</evidence>
<evidence type="ECO:0000256" key="5">
    <source>
        <dbReference type="ARBA" id="ARBA00022989"/>
    </source>
</evidence>
<comment type="subcellular location">
    <subcellularLocation>
        <location evidence="1">Membrane</location>
    </subcellularLocation>
</comment>
<sequence length="252" mass="27955">MVTKVTAFDPEPKSNGLIHYTLLPLGSSNALDYFSINPETGTIFTKRFLDQEQQSEYQLLVEAADSGVPALSGTTTVVVKIDDLNDNPPVFDQPFYHCTITDQVTRGQLVTKVSATDPDSCSIGALRYAIIAGNDDQTFEMDEVKGIILLSLHRVPKLHLAYNLNISVSDGVFSNFARVNIKVQNSNKHAPRFDHQMYVAEFPENYGEGMLVTQVKATDEDDGTYGMITYSIPSEEMQQYFRMDADTGKSSC</sequence>
<dbReference type="InterPro" id="IPR015919">
    <property type="entry name" value="Cadherin-like_sf"/>
</dbReference>
<evidence type="ECO:0000256" key="1">
    <source>
        <dbReference type="ARBA" id="ARBA00004370"/>
    </source>
</evidence>
<accession>A0A9D4H9S4</accession>
<dbReference type="CDD" id="cd11304">
    <property type="entry name" value="Cadherin_repeat"/>
    <property type="match status" value="3"/>
</dbReference>
<evidence type="ECO:0000256" key="3">
    <source>
        <dbReference type="ARBA" id="ARBA00022737"/>
    </source>
</evidence>
<evidence type="ECO:0000313" key="10">
    <source>
        <dbReference type="Proteomes" id="UP000828390"/>
    </source>
</evidence>